<dbReference type="AlphaFoldDB" id="A0A0V8J1T4"/>
<evidence type="ECO:0000256" key="1">
    <source>
        <dbReference type="ARBA" id="ARBA00023015"/>
    </source>
</evidence>
<evidence type="ECO:0000256" key="3">
    <source>
        <dbReference type="ARBA" id="ARBA00023163"/>
    </source>
</evidence>
<keyword evidence="1" id="KW-0805">Transcription regulation</keyword>
<dbReference type="GO" id="GO:0003677">
    <property type="term" value="F:DNA binding"/>
    <property type="evidence" value="ECO:0007669"/>
    <property type="project" value="UniProtKB-KW"/>
</dbReference>
<dbReference type="OrthoDB" id="3254893at2"/>
<dbReference type="GO" id="GO:0003700">
    <property type="term" value="F:DNA-binding transcription factor activity"/>
    <property type="evidence" value="ECO:0007669"/>
    <property type="project" value="InterPro"/>
</dbReference>
<dbReference type="PRINTS" id="PR00598">
    <property type="entry name" value="HTHMARR"/>
</dbReference>
<dbReference type="Gene3D" id="1.10.10.10">
    <property type="entry name" value="Winged helix-like DNA-binding domain superfamily/Winged helix DNA-binding domain"/>
    <property type="match status" value="1"/>
</dbReference>
<organism evidence="5 6">
    <name type="scientific">Fictibacillus enclensis</name>
    <dbReference type="NCBI Taxonomy" id="1017270"/>
    <lineage>
        <taxon>Bacteria</taxon>
        <taxon>Bacillati</taxon>
        <taxon>Bacillota</taxon>
        <taxon>Bacilli</taxon>
        <taxon>Bacillales</taxon>
        <taxon>Fictibacillaceae</taxon>
        <taxon>Fictibacillus</taxon>
    </lineage>
</organism>
<name>A0A0V8J1T4_9BACL</name>
<evidence type="ECO:0000256" key="2">
    <source>
        <dbReference type="ARBA" id="ARBA00023125"/>
    </source>
</evidence>
<comment type="caution">
    <text evidence="5">The sequence shown here is derived from an EMBL/GenBank/DDBJ whole genome shotgun (WGS) entry which is preliminary data.</text>
</comment>
<dbReference type="Proteomes" id="UP000054099">
    <property type="component" value="Unassembled WGS sequence"/>
</dbReference>
<reference evidence="5 6" key="1">
    <citation type="journal article" date="2014" name="Antonie Van Leeuwenhoek">
        <title>Fictibacillus enclensis sp. nov., isolated from marine sediment.</title>
        <authorList>
            <person name="Dastager S.G."/>
            <person name="Mawlankar R."/>
            <person name="Srinivasan K."/>
            <person name="Tang S.K."/>
            <person name="Lee J.C."/>
            <person name="Ramana V.V."/>
            <person name="Shouche Y.S."/>
        </authorList>
    </citation>
    <scope>NUCLEOTIDE SEQUENCE [LARGE SCALE GENOMIC DNA]</scope>
    <source>
        <strain evidence="5 6">NIO-1003</strain>
    </source>
</reference>
<dbReference type="PANTHER" id="PTHR42756:SF1">
    <property type="entry name" value="TRANSCRIPTIONAL REPRESSOR OF EMRAB OPERON"/>
    <property type="match status" value="1"/>
</dbReference>
<evidence type="ECO:0000313" key="6">
    <source>
        <dbReference type="Proteomes" id="UP000054099"/>
    </source>
</evidence>
<sequence length="150" mass="18026">MNEQMQKKINELDKINDTFFQLRRAFIEDQMKEFSYSLTATKYSVLKMIFENHKCMVVDISNKMRLTSGATTTLLNQLEDDKLIQRTRDEKDRRVVWIILSEDGKALMETILRKRDHFWMEMLSTLEREEQEEYIRLLKKIEAGIRAKVK</sequence>
<feature type="domain" description="HTH marR-type" evidence="4">
    <location>
        <begin position="12"/>
        <end position="143"/>
    </location>
</feature>
<keyword evidence="3" id="KW-0804">Transcription</keyword>
<dbReference type="PANTHER" id="PTHR42756">
    <property type="entry name" value="TRANSCRIPTIONAL REGULATOR, MARR"/>
    <property type="match status" value="1"/>
</dbReference>
<dbReference type="InterPro" id="IPR036388">
    <property type="entry name" value="WH-like_DNA-bd_sf"/>
</dbReference>
<accession>A0A0V8J1T4</accession>
<dbReference type="RefSeq" id="WP_061974608.1">
    <property type="nucleotide sequence ID" value="NZ_FMAV01000004.1"/>
</dbReference>
<dbReference type="Pfam" id="PF01047">
    <property type="entry name" value="MarR"/>
    <property type="match status" value="1"/>
</dbReference>
<keyword evidence="6" id="KW-1185">Reference proteome</keyword>
<dbReference type="PROSITE" id="PS50995">
    <property type="entry name" value="HTH_MARR_2"/>
    <property type="match status" value="1"/>
</dbReference>
<dbReference type="SUPFAM" id="SSF46785">
    <property type="entry name" value="Winged helix' DNA-binding domain"/>
    <property type="match status" value="1"/>
</dbReference>
<evidence type="ECO:0000313" key="5">
    <source>
        <dbReference type="EMBL" id="KSU81029.1"/>
    </source>
</evidence>
<evidence type="ECO:0000259" key="4">
    <source>
        <dbReference type="PROSITE" id="PS50995"/>
    </source>
</evidence>
<dbReference type="InterPro" id="IPR036390">
    <property type="entry name" value="WH_DNA-bd_sf"/>
</dbReference>
<proteinExistence type="predicted"/>
<protein>
    <submittedName>
        <fullName evidence="5">MarR family transcriptional regulator</fullName>
    </submittedName>
</protein>
<dbReference type="EMBL" id="LNQN01000006">
    <property type="protein sequence ID" value="KSU81029.1"/>
    <property type="molecule type" value="Genomic_DNA"/>
</dbReference>
<dbReference type="InterPro" id="IPR000835">
    <property type="entry name" value="HTH_MarR-typ"/>
</dbReference>
<dbReference type="SMART" id="SM00347">
    <property type="entry name" value="HTH_MARR"/>
    <property type="match status" value="1"/>
</dbReference>
<keyword evidence="2" id="KW-0238">DNA-binding</keyword>
<gene>
    <name evidence="5" type="ORF">AS030_18945</name>
</gene>